<feature type="transmembrane region" description="Helical" evidence="11">
    <location>
        <begin position="83"/>
        <end position="101"/>
    </location>
</feature>
<dbReference type="PROSITE" id="PS51371">
    <property type="entry name" value="CBS"/>
    <property type="match status" value="2"/>
</dbReference>
<organism evidence="13 14">
    <name type="scientific">Pusillimonas minor</name>
    <dbReference type="NCBI Taxonomy" id="2697024"/>
    <lineage>
        <taxon>Bacteria</taxon>
        <taxon>Pseudomonadati</taxon>
        <taxon>Pseudomonadota</taxon>
        <taxon>Betaproteobacteria</taxon>
        <taxon>Burkholderiales</taxon>
        <taxon>Alcaligenaceae</taxon>
        <taxon>Pusillimonas</taxon>
    </lineage>
</organism>
<accession>A0A842HQJ0</accession>
<feature type="transmembrane region" description="Helical" evidence="11">
    <location>
        <begin position="174"/>
        <end position="199"/>
    </location>
</feature>
<evidence type="ECO:0000256" key="6">
    <source>
        <dbReference type="ARBA" id="ARBA00023136"/>
    </source>
</evidence>
<dbReference type="AlphaFoldDB" id="A0A842HQJ0"/>
<feature type="transmembrane region" description="Helical" evidence="11">
    <location>
        <begin position="352"/>
        <end position="371"/>
    </location>
</feature>
<evidence type="ECO:0000256" key="11">
    <source>
        <dbReference type="SAM" id="Phobius"/>
    </source>
</evidence>
<keyword evidence="5" id="KW-0406">Ion transport</keyword>
<dbReference type="InterPro" id="IPR046342">
    <property type="entry name" value="CBS_dom_sf"/>
</dbReference>
<feature type="transmembrane region" description="Helical" evidence="11">
    <location>
        <begin position="249"/>
        <end position="269"/>
    </location>
</feature>
<dbReference type="SMART" id="SM00116">
    <property type="entry name" value="CBS"/>
    <property type="match status" value="2"/>
</dbReference>
<evidence type="ECO:0000256" key="2">
    <source>
        <dbReference type="ARBA" id="ARBA00022448"/>
    </source>
</evidence>
<dbReference type="PANTHER" id="PTHR43427:SF6">
    <property type="entry name" value="CHLORIDE CHANNEL PROTEIN CLC-E"/>
    <property type="match status" value="1"/>
</dbReference>
<dbReference type="Pfam" id="PF00571">
    <property type="entry name" value="CBS"/>
    <property type="match status" value="2"/>
</dbReference>
<evidence type="ECO:0000259" key="12">
    <source>
        <dbReference type="PROSITE" id="PS51371"/>
    </source>
</evidence>
<keyword evidence="10" id="KW-0129">CBS domain</keyword>
<dbReference type="GO" id="GO:0005254">
    <property type="term" value="F:chloride channel activity"/>
    <property type="evidence" value="ECO:0007669"/>
    <property type="project" value="UniProtKB-KW"/>
</dbReference>
<dbReference type="InterPro" id="IPR014743">
    <property type="entry name" value="Cl-channel_core"/>
</dbReference>
<protein>
    <submittedName>
        <fullName evidence="13">ClcB-like voltage-gated chloride channel protein</fullName>
    </submittedName>
</protein>
<evidence type="ECO:0000313" key="13">
    <source>
        <dbReference type="EMBL" id="MBC2769888.1"/>
    </source>
</evidence>
<keyword evidence="7" id="KW-0869">Chloride channel</keyword>
<dbReference type="SUPFAM" id="SSF54631">
    <property type="entry name" value="CBS-domain pair"/>
    <property type="match status" value="1"/>
</dbReference>
<dbReference type="Gene3D" id="1.10.3080.10">
    <property type="entry name" value="Clc chloride channel"/>
    <property type="match status" value="1"/>
</dbReference>
<feature type="domain" description="CBS" evidence="12">
    <location>
        <begin position="462"/>
        <end position="518"/>
    </location>
</feature>
<keyword evidence="6 11" id="KW-0472">Membrane</keyword>
<evidence type="ECO:0000256" key="1">
    <source>
        <dbReference type="ARBA" id="ARBA00004141"/>
    </source>
</evidence>
<keyword evidence="14" id="KW-1185">Reference proteome</keyword>
<evidence type="ECO:0000313" key="14">
    <source>
        <dbReference type="Proteomes" id="UP000545386"/>
    </source>
</evidence>
<evidence type="ECO:0000256" key="5">
    <source>
        <dbReference type="ARBA" id="ARBA00023065"/>
    </source>
</evidence>
<keyword evidence="4 11" id="KW-1133">Transmembrane helix</keyword>
<dbReference type="PRINTS" id="PR00762">
    <property type="entry name" value="CLCHANNEL"/>
</dbReference>
<dbReference type="InterPro" id="IPR001807">
    <property type="entry name" value="ClC"/>
</dbReference>
<dbReference type="CDD" id="cd02205">
    <property type="entry name" value="CBS_pair_SF"/>
    <property type="match status" value="1"/>
</dbReference>
<dbReference type="SUPFAM" id="SSF81340">
    <property type="entry name" value="Clc chloride channel"/>
    <property type="match status" value="1"/>
</dbReference>
<dbReference type="PANTHER" id="PTHR43427">
    <property type="entry name" value="CHLORIDE CHANNEL PROTEIN CLC-E"/>
    <property type="match status" value="1"/>
</dbReference>
<sequence length="596" mass="63551">MGVFRRFWAGLAALPVASQRRLQGYRWLSQQPAMLVWAMVAGVLGALATMAFYEGIHLFQRTFFGQQGAVEDVIHALPWWARLLAPVFGGLVAGILLVWAGRYGNNKPSDYMESVAIGDGQLSVREGLLRSVSSLFSVASGGSIGREGAMVHLGAMGASILGRLFSFNRSRLRLIVACGAAAGVAAAYGAPIAGALFVAEIVLGTMAIQTVGPLLIAAGVSSLTVSTLADHQVSYMVPDLPMVDAVTVLPLLLLGVLSGVAAPYFLKGLDFSRSLFKRTGLALPLRLALGGALLGVLLVFLPSVSGNGYSVVSSLLNTPWPWYAVLFIILFKLLATAFTVGSGAVGGVFTPTIFVGAAFGTLFGQVLAWVAPSLALSPYLYTAVGMGAFLSAGTGAPLMAVLMIFEMTHSFTLVLPLMLASVLAYFVARAIAEVAIYEVTLTRERDVLLRNRLRNTLLGDLVKPAVTVVSTPTPVSVALQMFNDYPVRYVYVVDEDSVFQGVIAQQDLTSLLRNQGDISETTAGDVLRLDFVKPVHPDMSLDEAQEIFVNFSGERLPVVTRGDQPKLLGVVYKSSVLETYFAMKRSLDSGGDSIYF</sequence>
<feature type="domain" description="CBS" evidence="12">
    <location>
        <begin position="526"/>
        <end position="589"/>
    </location>
</feature>
<dbReference type="Pfam" id="PF00654">
    <property type="entry name" value="Voltage_CLC"/>
    <property type="match status" value="1"/>
</dbReference>
<evidence type="ECO:0000256" key="10">
    <source>
        <dbReference type="PROSITE-ProRule" id="PRU00703"/>
    </source>
</evidence>
<reference evidence="13 14" key="1">
    <citation type="submission" date="2020-08" db="EMBL/GenBank/DDBJ databases">
        <title>Paraeoetvoesia sp. YC-7-48 draft genome sequence.</title>
        <authorList>
            <person name="Yao L."/>
        </authorList>
    </citation>
    <scope>NUCLEOTIDE SEQUENCE [LARGE SCALE GENOMIC DNA]</scope>
    <source>
        <strain evidence="14">YC-7-48</strain>
    </source>
</reference>
<evidence type="ECO:0000256" key="7">
    <source>
        <dbReference type="ARBA" id="ARBA00023173"/>
    </source>
</evidence>
<evidence type="ECO:0000256" key="4">
    <source>
        <dbReference type="ARBA" id="ARBA00022989"/>
    </source>
</evidence>
<evidence type="ECO:0000256" key="8">
    <source>
        <dbReference type="ARBA" id="ARBA00023214"/>
    </source>
</evidence>
<feature type="transmembrane region" description="Helical" evidence="11">
    <location>
        <begin position="281"/>
        <end position="300"/>
    </location>
</feature>
<dbReference type="GO" id="GO:0005886">
    <property type="term" value="C:plasma membrane"/>
    <property type="evidence" value="ECO:0007669"/>
    <property type="project" value="TreeGrafter"/>
</dbReference>
<dbReference type="EMBL" id="JACJUU010000005">
    <property type="protein sequence ID" value="MBC2769888.1"/>
    <property type="molecule type" value="Genomic_DNA"/>
</dbReference>
<dbReference type="CDD" id="cd00400">
    <property type="entry name" value="Voltage_gated_ClC"/>
    <property type="match status" value="1"/>
</dbReference>
<dbReference type="GO" id="GO:0034707">
    <property type="term" value="C:chloride channel complex"/>
    <property type="evidence" value="ECO:0007669"/>
    <property type="project" value="UniProtKB-KW"/>
</dbReference>
<keyword evidence="9" id="KW-0407">Ion channel</keyword>
<keyword evidence="8" id="KW-0868">Chloride</keyword>
<name>A0A842HQJ0_9BURK</name>
<dbReference type="InterPro" id="IPR000644">
    <property type="entry name" value="CBS_dom"/>
</dbReference>
<evidence type="ECO:0000256" key="9">
    <source>
        <dbReference type="ARBA" id="ARBA00023303"/>
    </source>
</evidence>
<feature type="transmembrane region" description="Helical" evidence="11">
    <location>
        <begin position="320"/>
        <end position="340"/>
    </location>
</feature>
<feature type="transmembrane region" description="Helical" evidence="11">
    <location>
        <begin position="34"/>
        <end position="53"/>
    </location>
</feature>
<comment type="caution">
    <text evidence="13">The sequence shown here is derived from an EMBL/GenBank/DDBJ whole genome shotgun (WGS) entry which is preliminary data.</text>
</comment>
<dbReference type="Gene3D" id="3.10.580.10">
    <property type="entry name" value="CBS-domain"/>
    <property type="match status" value="1"/>
</dbReference>
<comment type="subcellular location">
    <subcellularLocation>
        <location evidence="1">Membrane</location>
        <topology evidence="1">Multi-pass membrane protein</topology>
    </subcellularLocation>
</comment>
<keyword evidence="2" id="KW-0813">Transport</keyword>
<dbReference type="InterPro" id="IPR050368">
    <property type="entry name" value="ClC-type_chloride_channel"/>
</dbReference>
<proteinExistence type="predicted"/>
<keyword evidence="3 11" id="KW-0812">Transmembrane</keyword>
<dbReference type="RefSeq" id="WP_185779606.1">
    <property type="nucleotide sequence ID" value="NZ_JACJUU010000005.1"/>
</dbReference>
<dbReference type="NCBIfam" id="NF002505">
    <property type="entry name" value="PRK01862.1"/>
    <property type="match status" value="1"/>
</dbReference>
<gene>
    <name evidence="13" type="ORF">GTU67_08185</name>
</gene>
<evidence type="ECO:0000256" key="3">
    <source>
        <dbReference type="ARBA" id="ARBA00022692"/>
    </source>
</evidence>
<feature type="transmembrane region" description="Helical" evidence="11">
    <location>
        <begin position="383"/>
        <end position="405"/>
    </location>
</feature>
<dbReference type="Proteomes" id="UP000545386">
    <property type="component" value="Unassembled WGS sequence"/>
</dbReference>
<feature type="transmembrane region" description="Helical" evidence="11">
    <location>
        <begin position="412"/>
        <end position="432"/>
    </location>
</feature>